<dbReference type="KEGG" id="ene:ENT_04220"/>
<protein>
    <submittedName>
        <fullName evidence="1">Uncharacterized protein</fullName>
    </submittedName>
</protein>
<accession>A0A7G3VB94</accession>
<name>A0A7G3VB94_ENTFL</name>
<dbReference type="EMBL" id="MN731743">
    <property type="protein sequence ID" value="QKY82472.1"/>
    <property type="molecule type" value="Genomic_DNA"/>
</dbReference>
<dbReference type="RefSeq" id="WP_015543656.1">
    <property type="nucleotide sequence ID" value="NZ_CABGIK010000013.1"/>
</dbReference>
<dbReference type="AlphaFoldDB" id="A0A7G3VB94"/>
<proteinExistence type="predicted"/>
<evidence type="ECO:0000313" key="1">
    <source>
        <dbReference type="EMBL" id="QKY82472.1"/>
    </source>
</evidence>
<organism evidence="1">
    <name type="scientific">Enterococcus faecalis</name>
    <name type="common">Streptococcus faecalis</name>
    <dbReference type="NCBI Taxonomy" id="1351"/>
    <lineage>
        <taxon>Bacteria</taxon>
        <taxon>Bacillati</taxon>
        <taxon>Bacillota</taxon>
        <taxon>Bacilli</taxon>
        <taxon>Lactobacillales</taxon>
        <taxon>Enterococcaceae</taxon>
        <taxon>Enterococcus</taxon>
    </lineage>
</organism>
<reference evidence="1" key="1">
    <citation type="journal article" date="2020" name="Microorganisms">
        <title>Mechanisms of Linezolid Resistance Among Enterococci of Clinical Origin in Spain-Detection of optrA- and cfr(D)-Carrying E. faecalis.</title>
        <authorList>
            <person name="Ruiz-Ripa L."/>
            <person name="Fessler A.T."/>
            <person name="Hanke D."/>
            <person name="Eichhorn I."/>
            <person name="Azcona-Gutierrez J.M."/>
            <person name="Perez-Moreno M.O."/>
            <person name="Seral C."/>
            <person name="Aspiroz C."/>
            <person name="Alonso C.A."/>
            <person name="Torres L."/>
            <person name="Alos J.I."/>
            <person name="Schwarz S."/>
            <person name="Torres C."/>
        </authorList>
    </citation>
    <scope>NUCLEOTIDE SEQUENCE</scope>
    <source>
        <strain evidence="1">X526</strain>
    </source>
</reference>
<sequence length="68" mass="8023">MMRKAYDRWGLEINSFNRNIAFSVDCDCGKLAKLVSQKNYFECPACHRKYKLQLGQYVELTKPFILDN</sequence>